<evidence type="ECO:0000256" key="2">
    <source>
        <dbReference type="ARBA" id="ARBA00023002"/>
    </source>
</evidence>
<dbReference type="PANTHER" id="PTHR43477">
    <property type="entry name" value="DIHYDROANTICAPSIN 7-DEHYDROGENASE"/>
    <property type="match status" value="1"/>
</dbReference>
<dbReference type="CDD" id="cd05233">
    <property type="entry name" value="SDR_c"/>
    <property type="match status" value="1"/>
</dbReference>
<dbReference type="Gene3D" id="3.40.50.720">
    <property type="entry name" value="NAD(P)-binding Rossmann-like Domain"/>
    <property type="match status" value="1"/>
</dbReference>
<dbReference type="GO" id="GO:0016491">
    <property type="term" value="F:oxidoreductase activity"/>
    <property type="evidence" value="ECO:0007669"/>
    <property type="project" value="UniProtKB-KW"/>
</dbReference>
<keyword evidence="4" id="KW-1185">Reference proteome</keyword>
<protein>
    <recommendedName>
        <fullName evidence="5">SDR family oxidoreductase</fullName>
    </recommendedName>
</protein>
<dbReference type="PRINTS" id="PR00081">
    <property type="entry name" value="GDHRDH"/>
</dbReference>
<sequence>MAQLKYVLLGGSGGIGSQLCRLLAGPNTQLVVGSRSEAKLKELANAVPGIETFALDACDPKQVEAFFKFADEKPGNLVGAANLVGSILLKPITATSEKDFQSTVETNLFSSFYFSKSVIKRMVKSQQGGSILHFTSAVALKGVANHEAIAAAKAGIVGLALSSAATYASKNIRVNCVAPGLVDTPLASFLTSNQNALKSSIAMHPLGRIGEPLQIARLAAFLLHPENNWITGQVIAIDGGLSSIKN</sequence>
<dbReference type="InterPro" id="IPR036291">
    <property type="entry name" value="NAD(P)-bd_dom_sf"/>
</dbReference>
<gene>
    <name evidence="3" type="ORF">GAYE_SCF20G4109</name>
</gene>
<reference evidence="3 4" key="1">
    <citation type="submission" date="2022-07" db="EMBL/GenBank/DDBJ databases">
        <title>Genome-wide signatures of adaptation to extreme environments.</title>
        <authorList>
            <person name="Cho C.H."/>
            <person name="Yoon H.S."/>
        </authorList>
    </citation>
    <scope>NUCLEOTIDE SEQUENCE [LARGE SCALE GENOMIC DNA]</scope>
    <source>
        <strain evidence="3 4">108.79 E11</strain>
    </source>
</reference>
<comment type="caution">
    <text evidence="3">The sequence shown here is derived from an EMBL/GenBank/DDBJ whole genome shotgun (WGS) entry which is preliminary data.</text>
</comment>
<dbReference type="InterPro" id="IPR002347">
    <property type="entry name" value="SDR_fam"/>
</dbReference>
<dbReference type="InterPro" id="IPR051122">
    <property type="entry name" value="SDR_DHRS6-like"/>
</dbReference>
<dbReference type="AlphaFoldDB" id="A0AAV9IFG8"/>
<comment type="similarity">
    <text evidence="1">Belongs to the short-chain dehydrogenases/reductases (SDR) family.</text>
</comment>
<name>A0AAV9IFG8_9RHOD</name>
<dbReference type="Proteomes" id="UP001300502">
    <property type="component" value="Unassembled WGS sequence"/>
</dbReference>
<dbReference type="SUPFAM" id="SSF51735">
    <property type="entry name" value="NAD(P)-binding Rossmann-fold domains"/>
    <property type="match status" value="1"/>
</dbReference>
<evidence type="ECO:0008006" key="5">
    <source>
        <dbReference type="Google" id="ProtNLM"/>
    </source>
</evidence>
<dbReference type="Pfam" id="PF13561">
    <property type="entry name" value="adh_short_C2"/>
    <property type="match status" value="1"/>
</dbReference>
<keyword evidence="2" id="KW-0560">Oxidoreductase</keyword>
<proteinExistence type="inferred from homology"/>
<accession>A0AAV9IFG8</accession>
<dbReference type="PANTHER" id="PTHR43477:SF1">
    <property type="entry name" value="DIHYDROANTICAPSIN 7-DEHYDROGENASE"/>
    <property type="match status" value="1"/>
</dbReference>
<organism evidence="3 4">
    <name type="scientific">Galdieria yellowstonensis</name>
    <dbReference type="NCBI Taxonomy" id="3028027"/>
    <lineage>
        <taxon>Eukaryota</taxon>
        <taxon>Rhodophyta</taxon>
        <taxon>Bangiophyceae</taxon>
        <taxon>Galdieriales</taxon>
        <taxon>Galdieriaceae</taxon>
        <taxon>Galdieria</taxon>
    </lineage>
</organism>
<evidence type="ECO:0000256" key="1">
    <source>
        <dbReference type="ARBA" id="ARBA00006484"/>
    </source>
</evidence>
<dbReference type="EMBL" id="JANCYU010000037">
    <property type="protein sequence ID" value="KAK4526195.1"/>
    <property type="molecule type" value="Genomic_DNA"/>
</dbReference>
<evidence type="ECO:0000313" key="3">
    <source>
        <dbReference type="EMBL" id="KAK4526195.1"/>
    </source>
</evidence>
<evidence type="ECO:0000313" key="4">
    <source>
        <dbReference type="Proteomes" id="UP001300502"/>
    </source>
</evidence>